<protein>
    <recommendedName>
        <fullName evidence="4">PAC domain-containing protein</fullName>
    </recommendedName>
</protein>
<accession>A0A2G6KFY6</accession>
<dbReference type="GO" id="GO:0016020">
    <property type="term" value="C:membrane"/>
    <property type="evidence" value="ECO:0007669"/>
    <property type="project" value="InterPro"/>
</dbReference>
<reference evidence="5 6" key="1">
    <citation type="submission" date="2017-10" db="EMBL/GenBank/DDBJ databases">
        <title>Novel microbial diversity and functional potential in the marine mammal oral microbiome.</title>
        <authorList>
            <person name="Dudek N.K."/>
            <person name="Sun C.L."/>
            <person name="Burstein D."/>
            <person name="Kantor R.S."/>
            <person name="Aliaga Goltsman D.S."/>
            <person name="Bik E.M."/>
            <person name="Thomas B.C."/>
            <person name="Banfield J.F."/>
            <person name="Relman D.A."/>
        </authorList>
    </citation>
    <scope>NUCLEOTIDE SEQUENCE [LARGE SCALE GENOMIC DNA]</scope>
    <source>
        <strain evidence="5">DOLJORAL78_61_10</strain>
    </source>
</reference>
<dbReference type="Gene3D" id="1.20.5.1930">
    <property type="match status" value="1"/>
</dbReference>
<dbReference type="InterPro" id="IPR000700">
    <property type="entry name" value="PAS-assoc_C"/>
</dbReference>
<dbReference type="InterPro" id="IPR035965">
    <property type="entry name" value="PAS-like_dom_sf"/>
</dbReference>
<dbReference type="InterPro" id="IPR036890">
    <property type="entry name" value="HATPase_C_sf"/>
</dbReference>
<comment type="caution">
    <text evidence="5">The sequence shown here is derived from an EMBL/GenBank/DDBJ whole genome shotgun (WGS) entry which is preliminary data.</text>
</comment>
<dbReference type="Gene3D" id="3.30.565.10">
    <property type="entry name" value="Histidine kinase-like ATPase, C-terminal domain"/>
    <property type="match status" value="1"/>
</dbReference>
<dbReference type="SUPFAM" id="SSF55785">
    <property type="entry name" value="PYP-like sensor domain (PAS domain)"/>
    <property type="match status" value="1"/>
</dbReference>
<dbReference type="AlphaFoldDB" id="A0A2G6KFY6"/>
<dbReference type="Pfam" id="PF07730">
    <property type="entry name" value="HisKA_3"/>
    <property type="match status" value="1"/>
</dbReference>
<keyword evidence="2" id="KW-0418">Kinase</keyword>
<sequence length="336" mass="36747">MGDSEARIPPTDKGLCAWALIQGHDRDAQPTRRCGPRCCILVHPAWIDTLADVTALPDVALLSHAVELAPDGIMIVSPQGEIIYANQSMHTMAMTDQMVGRSVDEFVPDDYRDRHTIQRSEYHNSPGRRRPMGSDLNLVLRRDDGTTLPVDISLSPFDHADGRYVITVVRDVSDRVEHISRLTVATEQLALVAERERIGRDLHDVVLQHLYGMGLSVQAIATGSPEPIHDRLDAVIDDIDRIIAEVRTIVFTLGSSTHTGTLGQELADVVAQASRVLGFTPSLRLDGPVESALSDEVCTELVASMREALGNVARHAHASRAEVNITVANNTVQMLV</sequence>
<dbReference type="InterPro" id="IPR000014">
    <property type="entry name" value="PAS"/>
</dbReference>
<dbReference type="Gene3D" id="3.30.450.20">
    <property type="entry name" value="PAS domain"/>
    <property type="match status" value="1"/>
</dbReference>
<dbReference type="EMBL" id="PDSL01000013">
    <property type="protein sequence ID" value="PIE34577.1"/>
    <property type="molecule type" value="Genomic_DNA"/>
</dbReference>
<dbReference type="NCBIfam" id="TIGR00229">
    <property type="entry name" value="sensory_box"/>
    <property type="match status" value="1"/>
</dbReference>
<dbReference type="Pfam" id="PF13426">
    <property type="entry name" value="PAS_9"/>
    <property type="match status" value="1"/>
</dbReference>
<keyword evidence="3" id="KW-0902">Two-component regulatory system</keyword>
<dbReference type="Proteomes" id="UP000230914">
    <property type="component" value="Unassembled WGS sequence"/>
</dbReference>
<organism evidence="5 6">
    <name type="scientific">Ilumatobacter coccineus</name>
    <dbReference type="NCBI Taxonomy" id="467094"/>
    <lineage>
        <taxon>Bacteria</taxon>
        <taxon>Bacillati</taxon>
        <taxon>Actinomycetota</taxon>
        <taxon>Acidimicrobiia</taxon>
        <taxon>Acidimicrobiales</taxon>
        <taxon>Ilumatobacteraceae</taxon>
        <taxon>Ilumatobacter</taxon>
    </lineage>
</organism>
<dbReference type="SMART" id="SM00091">
    <property type="entry name" value="PAS"/>
    <property type="match status" value="1"/>
</dbReference>
<evidence type="ECO:0000256" key="3">
    <source>
        <dbReference type="ARBA" id="ARBA00023012"/>
    </source>
</evidence>
<dbReference type="InterPro" id="IPR011712">
    <property type="entry name" value="Sig_transdc_His_kin_sub3_dim/P"/>
</dbReference>
<proteinExistence type="predicted"/>
<dbReference type="GO" id="GO:0000155">
    <property type="term" value="F:phosphorelay sensor kinase activity"/>
    <property type="evidence" value="ECO:0007669"/>
    <property type="project" value="InterPro"/>
</dbReference>
<feature type="domain" description="PAC" evidence="4">
    <location>
        <begin position="134"/>
        <end position="184"/>
    </location>
</feature>
<dbReference type="PROSITE" id="PS50113">
    <property type="entry name" value="PAC"/>
    <property type="match status" value="1"/>
</dbReference>
<evidence type="ECO:0000256" key="1">
    <source>
        <dbReference type="ARBA" id="ARBA00022679"/>
    </source>
</evidence>
<evidence type="ECO:0000256" key="2">
    <source>
        <dbReference type="ARBA" id="ARBA00022777"/>
    </source>
</evidence>
<keyword evidence="1" id="KW-0808">Transferase</keyword>
<dbReference type="InterPro" id="IPR050482">
    <property type="entry name" value="Sensor_HK_TwoCompSys"/>
</dbReference>
<evidence type="ECO:0000313" key="5">
    <source>
        <dbReference type="EMBL" id="PIE34577.1"/>
    </source>
</evidence>
<evidence type="ECO:0000313" key="6">
    <source>
        <dbReference type="Proteomes" id="UP000230914"/>
    </source>
</evidence>
<name>A0A2G6KFY6_9ACTN</name>
<dbReference type="PANTHER" id="PTHR24421">
    <property type="entry name" value="NITRATE/NITRITE SENSOR PROTEIN NARX-RELATED"/>
    <property type="match status" value="1"/>
</dbReference>
<evidence type="ECO:0000259" key="4">
    <source>
        <dbReference type="PROSITE" id="PS50113"/>
    </source>
</evidence>
<dbReference type="PANTHER" id="PTHR24421:SF56">
    <property type="entry name" value="OXYGEN SENSOR HISTIDINE KINASE RESPONSE REGULATOR DOST"/>
    <property type="match status" value="1"/>
</dbReference>
<dbReference type="CDD" id="cd00130">
    <property type="entry name" value="PAS"/>
    <property type="match status" value="1"/>
</dbReference>
<gene>
    <name evidence="5" type="ORF">CSA55_00535</name>
</gene>
<feature type="non-terminal residue" evidence="5">
    <location>
        <position position="336"/>
    </location>
</feature>
<dbReference type="GO" id="GO:0046983">
    <property type="term" value="F:protein dimerization activity"/>
    <property type="evidence" value="ECO:0007669"/>
    <property type="project" value="InterPro"/>
</dbReference>